<dbReference type="STRING" id="86666.SAMN04490247_0364"/>
<sequence length="199" mass="22555">MVLSPEARNRIKVYVSKWHSHDNTGHDTSHVQRVVANTRVIAESEGADLEKSELAAWLHDIDDPKLTADQAEARKSRNNMLRRLGFSEERITDTEKIIASVSFSNGENVVSLEQKVVQDADRLDAIGAIGIARAFSYGAANGQSMDETLRHFEEKLLRVKALLWTDAAKKEAVKRHQFMKAYLMRLDEEMNFGEGEFRL</sequence>
<evidence type="ECO:0000313" key="2">
    <source>
        <dbReference type="EMBL" id="SDI99054.1"/>
    </source>
</evidence>
<gene>
    <name evidence="2" type="ORF">SAMN04490247_0364</name>
</gene>
<dbReference type="SUPFAM" id="SSF109604">
    <property type="entry name" value="HD-domain/PDEase-like"/>
    <property type="match status" value="1"/>
</dbReference>
<dbReference type="EMBL" id="FNEV01000001">
    <property type="protein sequence ID" value="SDI99054.1"/>
    <property type="molecule type" value="Genomic_DNA"/>
</dbReference>
<protein>
    <recommendedName>
        <fullName evidence="1">HD/PDEase domain-containing protein</fullName>
    </recommendedName>
</protein>
<dbReference type="InterPro" id="IPR003607">
    <property type="entry name" value="HD/PDEase_dom"/>
</dbReference>
<dbReference type="AlphaFoldDB" id="A0A1G8Q2R7"/>
<keyword evidence="3" id="KW-1185">Reference proteome</keyword>
<evidence type="ECO:0000313" key="3">
    <source>
        <dbReference type="Proteomes" id="UP000199225"/>
    </source>
</evidence>
<accession>A0A1G8Q2R7</accession>
<reference evidence="3" key="1">
    <citation type="submission" date="2016-10" db="EMBL/GenBank/DDBJ databases">
        <authorList>
            <person name="Varghese N."/>
            <person name="Submissions S."/>
        </authorList>
    </citation>
    <scope>NUCLEOTIDE SEQUENCE [LARGE SCALE GENOMIC DNA]</scope>
    <source>
        <strain evidence="3">DSM 4771</strain>
    </source>
</reference>
<dbReference type="Gene3D" id="1.10.3210.50">
    <property type="match status" value="1"/>
</dbReference>
<proteinExistence type="predicted"/>
<name>A0A1G8Q2R7_9BACI</name>
<organism evidence="2 3">
    <name type="scientific">Salimicrobium halophilum</name>
    <dbReference type="NCBI Taxonomy" id="86666"/>
    <lineage>
        <taxon>Bacteria</taxon>
        <taxon>Bacillati</taxon>
        <taxon>Bacillota</taxon>
        <taxon>Bacilli</taxon>
        <taxon>Bacillales</taxon>
        <taxon>Bacillaceae</taxon>
        <taxon>Salimicrobium</taxon>
    </lineage>
</organism>
<dbReference type="SMART" id="SM00471">
    <property type="entry name" value="HDc"/>
    <property type="match status" value="1"/>
</dbReference>
<dbReference type="InterPro" id="IPR006674">
    <property type="entry name" value="HD_domain"/>
</dbReference>
<dbReference type="PANTHER" id="PTHR33594:SF1">
    <property type="entry name" value="HD_PDEASE DOMAIN-CONTAINING PROTEIN"/>
    <property type="match status" value="1"/>
</dbReference>
<dbReference type="CDD" id="cd00077">
    <property type="entry name" value="HDc"/>
    <property type="match status" value="1"/>
</dbReference>
<feature type="domain" description="HD/PDEase" evidence="1">
    <location>
        <begin position="23"/>
        <end position="135"/>
    </location>
</feature>
<dbReference type="Pfam" id="PF01966">
    <property type="entry name" value="HD"/>
    <property type="match status" value="1"/>
</dbReference>
<dbReference type="OrthoDB" id="9797344at2"/>
<dbReference type="PANTHER" id="PTHR33594">
    <property type="entry name" value="SUPERFAMILY HYDROLASE, PUTATIVE (AFU_ORTHOLOGUE AFUA_1G03035)-RELATED"/>
    <property type="match status" value="1"/>
</dbReference>
<dbReference type="Proteomes" id="UP000199225">
    <property type="component" value="Unassembled WGS sequence"/>
</dbReference>
<evidence type="ECO:0000259" key="1">
    <source>
        <dbReference type="SMART" id="SM00471"/>
    </source>
</evidence>
<dbReference type="RefSeq" id="WP_093191339.1">
    <property type="nucleotide sequence ID" value="NZ_FNEV01000001.1"/>
</dbReference>